<keyword evidence="1" id="KW-0472">Membrane</keyword>
<keyword evidence="1" id="KW-1133">Transmembrane helix</keyword>
<evidence type="ECO:0000256" key="1">
    <source>
        <dbReference type="SAM" id="Phobius"/>
    </source>
</evidence>
<gene>
    <name evidence="2" type="ORF">LCGC14_1211610</name>
</gene>
<dbReference type="AlphaFoldDB" id="A0A0F9NW63"/>
<proteinExistence type="predicted"/>
<comment type="caution">
    <text evidence="2">The sequence shown here is derived from an EMBL/GenBank/DDBJ whole genome shotgun (WGS) entry which is preliminary data.</text>
</comment>
<accession>A0A0F9NW63</accession>
<reference evidence="2" key="1">
    <citation type="journal article" date="2015" name="Nature">
        <title>Complex archaea that bridge the gap between prokaryotes and eukaryotes.</title>
        <authorList>
            <person name="Spang A."/>
            <person name="Saw J.H."/>
            <person name="Jorgensen S.L."/>
            <person name="Zaremba-Niedzwiedzka K."/>
            <person name="Martijn J."/>
            <person name="Lind A.E."/>
            <person name="van Eijk R."/>
            <person name="Schleper C."/>
            <person name="Guy L."/>
            <person name="Ettema T.J."/>
        </authorList>
    </citation>
    <scope>NUCLEOTIDE SEQUENCE</scope>
</reference>
<name>A0A0F9NW63_9ZZZZ</name>
<feature type="transmembrane region" description="Helical" evidence="1">
    <location>
        <begin position="12"/>
        <end position="33"/>
    </location>
</feature>
<feature type="transmembrane region" description="Helical" evidence="1">
    <location>
        <begin position="39"/>
        <end position="67"/>
    </location>
</feature>
<dbReference type="EMBL" id="LAZR01006308">
    <property type="protein sequence ID" value="KKM93115.1"/>
    <property type="molecule type" value="Genomic_DNA"/>
</dbReference>
<protein>
    <submittedName>
        <fullName evidence="2">Uncharacterized protein</fullName>
    </submittedName>
</protein>
<keyword evidence="1" id="KW-0812">Transmembrane</keyword>
<evidence type="ECO:0000313" key="2">
    <source>
        <dbReference type="EMBL" id="KKM93115.1"/>
    </source>
</evidence>
<organism evidence="2">
    <name type="scientific">marine sediment metagenome</name>
    <dbReference type="NCBI Taxonomy" id="412755"/>
    <lineage>
        <taxon>unclassified sequences</taxon>
        <taxon>metagenomes</taxon>
        <taxon>ecological metagenomes</taxon>
    </lineage>
</organism>
<sequence length="77" mass="8752">MKLYNKARFWTGIAMMFVPILGGGIIALTFLNWSWLTEMLLLTVFSITAAFLWMALAVILIWNGSVVPEEDSKKKKN</sequence>